<evidence type="ECO:0000256" key="4">
    <source>
        <dbReference type="ARBA" id="ARBA00022705"/>
    </source>
</evidence>
<dbReference type="Pfam" id="PF24863">
    <property type="entry name" value="zf-CCCH_Mcm10"/>
    <property type="match status" value="1"/>
</dbReference>
<protein>
    <recommendedName>
        <fullName evidence="3">Protein MCM10 homolog</fullName>
    </recommendedName>
</protein>
<dbReference type="PANTHER" id="PTHR13454:SF11">
    <property type="entry name" value="PROTEIN MCM10 HOMOLOG"/>
    <property type="match status" value="1"/>
</dbReference>
<dbReference type="InterPro" id="IPR015408">
    <property type="entry name" value="Znf_Mcm10/DnaG"/>
</dbReference>
<gene>
    <name evidence="12" type="ORF">M513_06423</name>
</gene>
<evidence type="ECO:0000256" key="7">
    <source>
        <dbReference type="ARBA" id="ARBA00022833"/>
    </source>
</evidence>
<dbReference type="InterPro" id="IPR056791">
    <property type="entry name" value="Znf_Mcm10_C"/>
</dbReference>
<dbReference type="Pfam" id="PF09332">
    <property type="entry name" value="Mcm10"/>
    <property type="match status" value="1"/>
</dbReference>
<dbReference type="InterPro" id="IPR012340">
    <property type="entry name" value="NA-bd_OB-fold"/>
</dbReference>
<dbReference type="SMART" id="SM01280">
    <property type="entry name" value="Mcm10"/>
    <property type="match status" value="1"/>
</dbReference>
<keyword evidence="5" id="KW-0479">Metal-binding</keyword>
<evidence type="ECO:0000256" key="8">
    <source>
        <dbReference type="ARBA" id="ARBA00023242"/>
    </source>
</evidence>
<evidence type="ECO:0000256" key="6">
    <source>
        <dbReference type="ARBA" id="ARBA00022771"/>
    </source>
</evidence>
<dbReference type="GO" id="GO:0043596">
    <property type="term" value="C:nuclear replication fork"/>
    <property type="evidence" value="ECO:0007669"/>
    <property type="project" value="TreeGrafter"/>
</dbReference>
<feature type="region of interest" description="Disordered" evidence="10">
    <location>
        <begin position="432"/>
        <end position="451"/>
    </location>
</feature>
<organism evidence="12 13">
    <name type="scientific">Trichuris suis</name>
    <name type="common">pig whipworm</name>
    <dbReference type="NCBI Taxonomy" id="68888"/>
    <lineage>
        <taxon>Eukaryota</taxon>
        <taxon>Metazoa</taxon>
        <taxon>Ecdysozoa</taxon>
        <taxon>Nematoda</taxon>
        <taxon>Enoplea</taxon>
        <taxon>Dorylaimia</taxon>
        <taxon>Trichinellida</taxon>
        <taxon>Trichuridae</taxon>
        <taxon>Trichuris</taxon>
    </lineage>
</organism>
<dbReference type="Pfam" id="PF09329">
    <property type="entry name" value="zf-primase"/>
    <property type="match status" value="1"/>
</dbReference>
<keyword evidence="13" id="KW-1185">Reference proteome</keyword>
<evidence type="ECO:0000256" key="1">
    <source>
        <dbReference type="ARBA" id="ARBA00004123"/>
    </source>
</evidence>
<feature type="region of interest" description="Disordered" evidence="10">
    <location>
        <begin position="170"/>
        <end position="192"/>
    </location>
</feature>
<keyword evidence="7" id="KW-0862">Zinc</keyword>
<dbReference type="InterPro" id="IPR055065">
    <property type="entry name" value="OB_MCM10"/>
</dbReference>
<keyword evidence="8" id="KW-0539">Nucleus</keyword>
<feature type="domain" description="Replication factor Mcm10 C-terminal" evidence="11">
    <location>
        <begin position="462"/>
        <end position="754"/>
    </location>
</feature>
<comment type="similarity">
    <text evidence="2">Belongs to the MCM10 family.</text>
</comment>
<evidence type="ECO:0000256" key="2">
    <source>
        <dbReference type="ARBA" id="ARBA00009679"/>
    </source>
</evidence>
<reference evidence="12 13" key="1">
    <citation type="journal article" date="2014" name="Nat. Genet.">
        <title>Genome and transcriptome of the porcine whipworm Trichuris suis.</title>
        <authorList>
            <person name="Jex A.R."/>
            <person name="Nejsum P."/>
            <person name="Schwarz E.M."/>
            <person name="Hu L."/>
            <person name="Young N.D."/>
            <person name="Hall R.S."/>
            <person name="Korhonen P.K."/>
            <person name="Liao S."/>
            <person name="Thamsborg S."/>
            <person name="Xia J."/>
            <person name="Xu P."/>
            <person name="Wang S."/>
            <person name="Scheerlinck J.P."/>
            <person name="Hofmann A."/>
            <person name="Sternberg P.W."/>
            <person name="Wang J."/>
            <person name="Gasser R.B."/>
        </authorList>
    </citation>
    <scope>NUCLEOTIDE SEQUENCE [LARGE SCALE GENOMIC DNA]</scope>
    <source>
        <strain evidence="12">DCEP-RM93M</strain>
    </source>
</reference>
<evidence type="ECO:0000256" key="5">
    <source>
        <dbReference type="ARBA" id="ARBA00022723"/>
    </source>
</evidence>
<dbReference type="GO" id="GO:0008270">
    <property type="term" value="F:zinc ion binding"/>
    <property type="evidence" value="ECO:0007669"/>
    <property type="project" value="UniProtKB-KW"/>
</dbReference>
<keyword evidence="6" id="KW-0863">Zinc-finger</keyword>
<dbReference type="PANTHER" id="PTHR13454">
    <property type="entry name" value="PROTEIN MCM10 HOMOLOG"/>
    <property type="match status" value="1"/>
</dbReference>
<dbReference type="Proteomes" id="UP000030764">
    <property type="component" value="Unassembled WGS sequence"/>
</dbReference>
<dbReference type="EMBL" id="KL363224">
    <property type="protein sequence ID" value="KFD52767.1"/>
    <property type="molecule type" value="Genomic_DNA"/>
</dbReference>
<dbReference type="Gene3D" id="2.40.50.140">
    <property type="entry name" value="Nucleic acid-binding proteins"/>
    <property type="match status" value="1"/>
</dbReference>
<dbReference type="AlphaFoldDB" id="A0A085M6C1"/>
<dbReference type="GO" id="GO:0006270">
    <property type="term" value="P:DNA replication initiation"/>
    <property type="evidence" value="ECO:0007669"/>
    <property type="project" value="InterPro"/>
</dbReference>
<dbReference type="GO" id="GO:0003697">
    <property type="term" value="F:single-stranded DNA binding"/>
    <property type="evidence" value="ECO:0007669"/>
    <property type="project" value="InterPro"/>
</dbReference>
<dbReference type="InterPro" id="IPR040184">
    <property type="entry name" value="Mcm10"/>
</dbReference>
<accession>A0A085M6C1</accession>
<comment type="subcellular location">
    <subcellularLocation>
        <location evidence="1">Nucleus</location>
    </subcellularLocation>
</comment>
<sequence>MEALLSALSDVIEQDGSLSTAQADDTSFYETALGESLFYFAFTYDISSSDAAAESSNVNKAAPLTDNEQGVLGSQDWTENLGLQSDSFLEGRMFTTVPIGRLEKLNLILKEIERRKQEHTLTLDSSDKKTFISGSTTPNESAINFPNDADVSLTGNVVNQCGSRNVVRQVRTSTPKVSSKSENAASAPDNRFAKRRIAHQRPSSFASEGKNTIKEALARATSSQGTRSSLPGSDLVYDSFFGIKIQHPKISSTVLDCLVADRPKKRIGALLKMRDVSSSEWVTMGVIVSKSERKTSARGNPYVIWRLTDLRNSHDVISAFLFGNCLDKHWLLPAGTVVALLNAACMKDKNAFISNKVNTLKLDVAENVLELGLCPDYGICKSRQAKTGEQCSNFVNKSESDVCDFHLSSTLKRYASKRGELQYASSLPPGRRIVSSAPLQPRPASQGVSKGIKISSSKVTISDVKGMFKKTGKANGKGNGGGQDEPTLLSALHRPTVGSKSLLKALGVEEPESFKIGALSSRRHLGNYTMMSHRGVAKKQEPKTSLPAIPKLGKDSKDGVILLDDAASEERRSKEIKRRACGGLAGRQHERPESQCKKGRLGELVISKEEMANLAGRSTEAEKELSVEETAKQEQYFNLMEAREKLETHASQLFEIPNCTVITCKKCDYTWHSRSEFCKQQGHVVSKTTATKRFFQCKACGKRAVAYAMYPKKPCTQCKATEFQRVAMKEERKGPKLGAEALKVRGEELPFATS</sequence>
<dbReference type="GO" id="GO:0003688">
    <property type="term" value="F:DNA replication origin binding"/>
    <property type="evidence" value="ECO:0007669"/>
    <property type="project" value="TreeGrafter"/>
</dbReference>
<evidence type="ECO:0000313" key="12">
    <source>
        <dbReference type="EMBL" id="KFD52767.1"/>
    </source>
</evidence>
<evidence type="ECO:0000256" key="9">
    <source>
        <dbReference type="SAM" id="Coils"/>
    </source>
</evidence>
<dbReference type="Pfam" id="PF22379">
    <property type="entry name" value="OB_MCM10"/>
    <property type="match status" value="1"/>
</dbReference>
<keyword evidence="9" id="KW-0175">Coiled coil</keyword>
<evidence type="ECO:0000259" key="11">
    <source>
        <dbReference type="SMART" id="SM01280"/>
    </source>
</evidence>
<evidence type="ECO:0000313" key="13">
    <source>
        <dbReference type="Proteomes" id="UP000030764"/>
    </source>
</evidence>
<feature type="coiled-coil region" evidence="9">
    <location>
        <begin position="102"/>
        <end position="129"/>
    </location>
</feature>
<name>A0A085M6C1_9BILA</name>
<dbReference type="InterPro" id="IPR015411">
    <property type="entry name" value="Rep_factor_Mcm10_C"/>
</dbReference>
<evidence type="ECO:0000256" key="10">
    <source>
        <dbReference type="SAM" id="MobiDB-lite"/>
    </source>
</evidence>
<keyword evidence="4" id="KW-0235">DNA replication</keyword>
<proteinExistence type="inferred from homology"/>
<evidence type="ECO:0000256" key="3">
    <source>
        <dbReference type="ARBA" id="ARBA00017770"/>
    </source>
</evidence>
<feature type="compositionally biased region" description="Polar residues" evidence="10">
    <location>
        <begin position="170"/>
        <end position="184"/>
    </location>
</feature>